<dbReference type="GO" id="GO:0008270">
    <property type="term" value="F:zinc ion binding"/>
    <property type="evidence" value="ECO:0007669"/>
    <property type="project" value="UniProtKB-KW"/>
</dbReference>
<proteinExistence type="inferred from homology"/>
<evidence type="ECO:0000256" key="1">
    <source>
        <dbReference type="ARBA" id="ARBA00022723"/>
    </source>
</evidence>
<protein>
    <recommendedName>
        <fullName evidence="7">Chaperone protein DnaJ</fullName>
    </recommendedName>
</protein>
<evidence type="ECO:0000259" key="10">
    <source>
        <dbReference type="PROSITE" id="PS50076"/>
    </source>
</evidence>
<comment type="similarity">
    <text evidence="6">Belongs to the DnaJ family.</text>
</comment>
<evidence type="ECO:0000256" key="9">
    <source>
        <dbReference type="SAM" id="Phobius"/>
    </source>
</evidence>
<evidence type="ECO:0000313" key="12">
    <source>
        <dbReference type="EMBL" id="ADK68087.1"/>
    </source>
</evidence>
<dbReference type="GO" id="GO:0042026">
    <property type="term" value="P:protein refolding"/>
    <property type="evidence" value="ECO:0007669"/>
    <property type="project" value="TreeGrafter"/>
</dbReference>
<dbReference type="Proteomes" id="UP000000333">
    <property type="component" value="Chromosome"/>
</dbReference>
<gene>
    <name evidence="12" type="ordered locus">Olsu_0976</name>
</gene>
<dbReference type="CDD" id="cd06257">
    <property type="entry name" value="DnaJ"/>
    <property type="match status" value="1"/>
</dbReference>
<feature type="domain" description="CR-type" evidence="11">
    <location>
        <begin position="147"/>
        <end position="229"/>
    </location>
</feature>
<dbReference type="SUPFAM" id="SSF46565">
    <property type="entry name" value="Chaperone J-domain"/>
    <property type="match status" value="1"/>
</dbReference>
<dbReference type="InterPro" id="IPR036869">
    <property type="entry name" value="J_dom_sf"/>
</dbReference>
<dbReference type="PANTHER" id="PTHR43096:SF52">
    <property type="entry name" value="DNAJ HOMOLOG 1, MITOCHONDRIAL-RELATED"/>
    <property type="match status" value="1"/>
</dbReference>
<evidence type="ECO:0000256" key="3">
    <source>
        <dbReference type="ARBA" id="ARBA00022771"/>
    </source>
</evidence>
<dbReference type="InterPro" id="IPR002939">
    <property type="entry name" value="DnaJ_C"/>
</dbReference>
<evidence type="ECO:0000256" key="5">
    <source>
        <dbReference type="ARBA" id="ARBA00023186"/>
    </source>
</evidence>
<dbReference type="SUPFAM" id="SSF57938">
    <property type="entry name" value="DnaJ/Hsp40 cysteine-rich domain"/>
    <property type="match status" value="1"/>
</dbReference>
<dbReference type="Gene3D" id="1.10.287.110">
    <property type="entry name" value="DnaJ domain"/>
    <property type="match status" value="1"/>
</dbReference>
<keyword evidence="1 8" id="KW-0479">Metal-binding</keyword>
<feature type="transmembrane region" description="Helical" evidence="9">
    <location>
        <begin position="334"/>
        <end position="357"/>
    </location>
</feature>
<dbReference type="PROSITE" id="PS50076">
    <property type="entry name" value="DNAJ_2"/>
    <property type="match status" value="1"/>
</dbReference>
<keyword evidence="5" id="KW-0143">Chaperone</keyword>
<keyword evidence="9" id="KW-1133">Transmembrane helix</keyword>
<dbReference type="KEGG" id="ols:Olsu_0976"/>
<dbReference type="AlphaFoldDB" id="E1R0C3"/>
<dbReference type="eggNOG" id="COG0484">
    <property type="taxonomic scope" value="Bacteria"/>
</dbReference>
<dbReference type="HOGENOM" id="CLU_017633_0_7_11"/>
<dbReference type="SUPFAM" id="SSF49493">
    <property type="entry name" value="HSP40/DnaJ peptide-binding domain"/>
    <property type="match status" value="1"/>
</dbReference>
<dbReference type="PROSITE" id="PS51188">
    <property type="entry name" value="ZF_CR"/>
    <property type="match status" value="1"/>
</dbReference>
<keyword evidence="3 8" id="KW-0863">Zinc-finger</keyword>
<dbReference type="Gene3D" id="2.60.260.20">
    <property type="entry name" value="Urease metallochaperone UreE, N-terminal domain"/>
    <property type="match status" value="1"/>
</dbReference>
<dbReference type="Pfam" id="PF00684">
    <property type="entry name" value="DnaJ_CXXCXGXG"/>
    <property type="match status" value="1"/>
</dbReference>
<dbReference type="PANTHER" id="PTHR43096">
    <property type="entry name" value="DNAJ HOMOLOG 1, MITOCHONDRIAL-RELATED"/>
    <property type="match status" value="1"/>
</dbReference>
<dbReference type="InterPro" id="IPR008971">
    <property type="entry name" value="HSP40/DnaJ_pept-bd"/>
</dbReference>
<feature type="domain" description="J" evidence="10">
    <location>
        <begin position="8"/>
        <end position="72"/>
    </location>
</feature>
<dbReference type="FunFam" id="2.10.230.10:FF:000002">
    <property type="entry name" value="Molecular chaperone DnaJ"/>
    <property type="match status" value="1"/>
</dbReference>
<dbReference type="InterPro" id="IPR001305">
    <property type="entry name" value="HSP_DnaJ_Cys-rich_dom"/>
</dbReference>
<dbReference type="InterPro" id="IPR036410">
    <property type="entry name" value="HSP_DnaJ_Cys-rich_dom_sf"/>
</dbReference>
<dbReference type="RefSeq" id="WP_013251839.1">
    <property type="nucleotide sequence ID" value="NC_014363.1"/>
</dbReference>
<keyword evidence="12" id="KW-0346">Stress response</keyword>
<evidence type="ECO:0000256" key="6">
    <source>
        <dbReference type="ARBA" id="ARBA00061004"/>
    </source>
</evidence>
<keyword evidence="13" id="KW-1185">Reference proteome</keyword>
<dbReference type="InterPro" id="IPR001623">
    <property type="entry name" value="DnaJ_domain"/>
</dbReference>
<dbReference type="CDD" id="cd10719">
    <property type="entry name" value="DnaJ_zf"/>
    <property type="match status" value="1"/>
</dbReference>
<sequence>MASMNEKDYYAILGVDKDATTDDIRRAFQKKARKLHPDVNKDPGAEERFKEVSEAYAVLSDDAKRRRYDALRSGSPFAGYASPAGSAGGGYGGSPFGDFPFGWGFPFGGGYGRGRGEPSARSRAYNPRAGADVSVRLDLDGDVAARGVRRGVTYQRYVACDVCSGRGSVETSHSETCPTCGGSGKMRVDLSGIFGFGVMEMECPECEGTGKVVADPCGNCGGSGRVLSASEVVVEIPAGSHDGDEVRIEGMGNAGTNGSAAGDFVCHIGVPSERLTQRQSMGFQVLGFDLPFIVFGAISGNLAAYSVFVVMLLVAGVLLAFRDGIAHERAWWRNALATLANGVATGTFFAILTIAMYSCTSSLGRAGYTGSALTRG</sequence>
<evidence type="ECO:0000256" key="8">
    <source>
        <dbReference type="PROSITE-ProRule" id="PRU00546"/>
    </source>
</evidence>
<dbReference type="GO" id="GO:0051082">
    <property type="term" value="F:unfolded protein binding"/>
    <property type="evidence" value="ECO:0007669"/>
    <property type="project" value="InterPro"/>
</dbReference>
<dbReference type="GO" id="GO:0031072">
    <property type="term" value="F:heat shock protein binding"/>
    <property type="evidence" value="ECO:0007669"/>
    <property type="project" value="InterPro"/>
</dbReference>
<dbReference type="InterPro" id="IPR018253">
    <property type="entry name" value="DnaJ_domain_CS"/>
</dbReference>
<keyword evidence="9" id="KW-0472">Membrane</keyword>
<dbReference type="EMBL" id="CP002106">
    <property type="protein sequence ID" value="ADK68087.1"/>
    <property type="molecule type" value="Genomic_DNA"/>
</dbReference>
<evidence type="ECO:0000256" key="2">
    <source>
        <dbReference type="ARBA" id="ARBA00022737"/>
    </source>
</evidence>
<keyword evidence="2" id="KW-0677">Repeat</keyword>
<evidence type="ECO:0000256" key="4">
    <source>
        <dbReference type="ARBA" id="ARBA00022833"/>
    </source>
</evidence>
<organism evidence="12 13">
    <name type="scientific">Olsenella uli (strain ATCC 49627 / DSM 7084 / CCUG 31166 / CIP 109912 / JCM 12494 / LMG 11480 / NCIMB 702895 / VPI D76D-27C)</name>
    <name type="common">Lactobacillus uli</name>
    <dbReference type="NCBI Taxonomy" id="633147"/>
    <lineage>
        <taxon>Bacteria</taxon>
        <taxon>Bacillati</taxon>
        <taxon>Actinomycetota</taxon>
        <taxon>Coriobacteriia</taxon>
        <taxon>Coriobacteriales</taxon>
        <taxon>Atopobiaceae</taxon>
        <taxon>Olsenella</taxon>
    </lineage>
</organism>
<dbReference type="Pfam" id="PF00226">
    <property type="entry name" value="DnaJ"/>
    <property type="match status" value="1"/>
</dbReference>
<dbReference type="GO" id="GO:0005737">
    <property type="term" value="C:cytoplasm"/>
    <property type="evidence" value="ECO:0007669"/>
    <property type="project" value="TreeGrafter"/>
</dbReference>
<dbReference type="PROSITE" id="PS00636">
    <property type="entry name" value="DNAJ_1"/>
    <property type="match status" value="1"/>
</dbReference>
<evidence type="ECO:0000313" key="13">
    <source>
        <dbReference type="Proteomes" id="UP000000333"/>
    </source>
</evidence>
<evidence type="ECO:0000256" key="7">
    <source>
        <dbReference type="ARBA" id="ARBA00067609"/>
    </source>
</evidence>
<keyword evidence="4 8" id="KW-0862">Zinc</keyword>
<dbReference type="Gene3D" id="2.10.230.10">
    <property type="entry name" value="Heat shock protein DnaJ, cysteine-rich domain"/>
    <property type="match status" value="1"/>
</dbReference>
<dbReference type="STRING" id="633147.Olsu_0976"/>
<dbReference type="PATRIC" id="fig|633147.7.peg.571"/>
<reference evidence="12 13" key="1">
    <citation type="journal article" date="2010" name="Stand. Genomic Sci.">
        <title>Complete genome sequence of Olsenella uli type strain (VPI D76D-27C).</title>
        <authorList>
            <person name="Goker M."/>
            <person name="Held B."/>
            <person name="Lucas S."/>
            <person name="Nolan M."/>
            <person name="Yasawong M."/>
            <person name="Glavina Del Rio T."/>
            <person name="Tice H."/>
            <person name="Cheng J.F."/>
            <person name="Bruce D."/>
            <person name="Detter J.C."/>
            <person name="Tapia R."/>
            <person name="Han C."/>
            <person name="Goodwin L."/>
            <person name="Pitluck S."/>
            <person name="Liolios K."/>
            <person name="Ivanova N."/>
            <person name="Mavromatis K."/>
            <person name="Mikhailova N."/>
            <person name="Pati A."/>
            <person name="Chen A."/>
            <person name="Palaniappan K."/>
            <person name="Land M."/>
            <person name="Hauser L."/>
            <person name="Chang Y.J."/>
            <person name="Jeffries C.D."/>
            <person name="Rohde M."/>
            <person name="Sikorski J."/>
            <person name="Pukall R."/>
            <person name="Woyke T."/>
            <person name="Bristow J."/>
            <person name="Eisen J.A."/>
            <person name="Markowitz V."/>
            <person name="Hugenholtz P."/>
            <person name="Kyrpides N.C."/>
            <person name="Klenk H.P."/>
            <person name="Lapidus A."/>
        </authorList>
    </citation>
    <scope>NUCLEOTIDE SEQUENCE [LARGE SCALE GENOMIC DNA]</scope>
    <source>
        <strain evidence="13">ATCC 49627 / DSM 7084 / CIP 109912 / JCM 12494 / NCIMB 702895 / VPI D76D-27C</strain>
    </source>
</reference>
<dbReference type="SMART" id="SM00271">
    <property type="entry name" value="DnaJ"/>
    <property type="match status" value="1"/>
</dbReference>
<feature type="zinc finger region" description="CR-type" evidence="8">
    <location>
        <begin position="147"/>
        <end position="229"/>
    </location>
</feature>
<evidence type="ECO:0000259" key="11">
    <source>
        <dbReference type="PROSITE" id="PS51188"/>
    </source>
</evidence>
<dbReference type="Pfam" id="PF01556">
    <property type="entry name" value="DnaJ_C"/>
    <property type="match status" value="1"/>
</dbReference>
<name>E1R0C3_OLSUV</name>
<dbReference type="OrthoDB" id="9779889at2"/>
<dbReference type="PRINTS" id="PR00625">
    <property type="entry name" value="JDOMAIN"/>
</dbReference>
<dbReference type="GeneID" id="78512397"/>
<keyword evidence="9" id="KW-0812">Transmembrane</keyword>
<accession>E1R0C3</accession>